<dbReference type="Gene3D" id="3.40.50.300">
    <property type="entry name" value="P-loop containing nucleotide triphosphate hydrolases"/>
    <property type="match status" value="1"/>
</dbReference>
<dbReference type="PANTHER" id="PTHR34383">
    <property type="entry name" value="POLYPHOSPHATE:AMP PHOSPHOTRANSFERASE-RELATED"/>
    <property type="match status" value="1"/>
</dbReference>
<dbReference type="Pfam" id="PF03976">
    <property type="entry name" value="PPK2"/>
    <property type="match status" value="1"/>
</dbReference>
<dbReference type="EMBL" id="CADCWG010000236">
    <property type="protein sequence ID" value="CAA9569561.1"/>
    <property type="molecule type" value="Genomic_DNA"/>
</dbReference>
<proteinExistence type="predicted"/>
<dbReference type="InterPro" id="IPR027417">
    <property type="entry name" value="P-loop_NTPase"/>
</dbReference>
<dbReference type="GO" id="GO:0016776">
    <property type="term" value="F:phosphotransferase activity, phosphate group as acceptor"/>
    <property type="evidence" value="ECO:0007669"/>
    <property type="project" value="InterPro"/>
</dbReference>
<name>A0A6J4V5W8_9BACT</name>
<dbReference type="EC" id="2.-.-.-" evidence="2"/>
<keyword evidence="2" id="KW-0418">Kinase</keyword>
<dbReference type="GO" id="GO:0016301">
    <property type="term" value="F:kinase activity"/>
    <property type="evidence" value="ECO:0007669"/>
    <property type="project" value="UniProtKB-KW"/>
</dbReference>
<organism evidence="2">
    <name type="scientific">uncultured Thermomicrobiales bacterium</name>
    <dbReference type="NCBI Taxonomy" id="1645740"/>
    <lineage>
        <taxon>Bacteria</taxon>
        <taxon>Pseudomonadati</taxon>
        <taxon>Thermomicrobiota</taxon>
        <taxon>Thermomicrobia</taxon>
        <taxon>Thermomicrobiales</taxon>
        <taxon>environmental samples</taxon>
    </lineage>
</organism>
<dbReference type="PANTHER" id="PTHR34383:SF3">
    <property type="entry name" value="POLYPHOSPHATE:AMP PHOSPHOTRANSFERASE"/>
    <property type="match status" value="1"/>
</dbReference>
<sequence>MTLATMIDGQRRVGLSEVDPAADGGLTEREGERQLAVLQGELRELQELAFAAETHGVLVVLQGMDASGKDVTIQQTFATATAEATRVKHFKSMTEEEAGHDFLWRAHAATPAKGEWVIFDRSYYEQAVMPQVLGEASEGESRDRCEDIVAFERILGRGGTILVKVFLNVGNAEQERRLAEREADDGSAWKISARDWEARERWDAYMAAYDSTLNGTATPEAPWHVVPADKPWVHTLAVAEVLVGTLRPYREAWLAERTRIGEEKRAEARAARGERGNGEQ</sequence>
<dbReference type="GO" id="GO:0006797">
    <property type="term" value="P:polyphosphate metabolic process"/>
    <property type="evidence" value="ECO:0007669"/>
    <property type="project" value="InterPro"/>
</dbReference>
<evidence type="ECO:0000259" key="1">
    <source>
        <dbReference type="Pfam" id="PF03976"/>
    </source>
</evidence>
<keyword evidence="2" id="KW-0808">Transferase</keyword>
<feature type="domain" description="Polyphosphate kinase-2-related" evidence="1">
    <location>
        <begin position="27"/>
        <end position="246"/>
    </location>
</feature>
<dbReference type="SUPFAM" id="SSF52540">
    <property type="entry name" value="P-loop containing nucleoside triphosphate hydrolases"/>
    <property type="match status" value="1"/>
</dbReference>
<dbReference type="InterPro" id="IPR022300">
    <property type="entry name" value="PPK2-rel_1"/>
</dbReference>
<dbReference type="AlphaFoldDB" id="A0A6J4V5W8"/>
<reference evidence="2" key="1">
    <citation type="submission" date="2020-02" db="EMBL/GenBank/DDBJ databases">
        <authorList>
            <person name="Meier V. D."/>
        </authorList>
    </citation>
    <scope>NUCLEOTIDE SEQUENCE</scope>
    <source>
        <strain evidence="2">AVDCRST_MAG49</strain>
    </source>
</reference>
<dbReference type="InterPro" id="IPR022488">
    <property type="entry name" value="PPK2-related"/>
</dbReference>
<accession>A0A6J4V5W8</accession>
<protein>
    <submittedName>
        <fullName evidence="2">Polyphosphate kinase 2</fullName>
        <ecNumber evidence="2">2.-.-.-</ecNumber>
    </submittedName>
</protein>
<evidence type="ECO:0000313" key="2">
    <source>
        <dbReference type="EMBL" id="CAA9569561.1"/>
    </source>
</evidence>
<gene>
    <name evidence="2" type="ORF">AVDCRST_MAG49-3455</name>
</gene>
<dbReference type="NCBIfam" id="TIGR03709">
    <property type="entry name" value="PPK2_rel_1"/>
    <property type="match status" value="1"/>
</dbReference>